<keyword evidence="1" id="KW-0175">Coiled coil</keyword>
<sequence>MVVQTRRNSTSPARSLQHAYADPPVSTLGLDELQVSYPLMQQERDRLLKELGKAECNLAIARDAARRLIDEKEALVTERDRLATRCDAHASAERKEDRLHAALKNTLGLVHQVLTFDWSICKKILKELPAARPAWTRVERRRLGDSLGVSGHRAHVDAAAAEPIDHVVHHHAVFDVPAPRPLWRQPERGHYCKTHSAARAAVRDGPAQSAVVARRMLPMLTPWHVRCCGATGLRGRVPQEGTAPRHG</sequence>
<name>A0A6V4T2Q5_9EUKA</name>
<organism evidence="3">
    <name type="scientific">Prymnesium polylepis</name>
    <dbReference type="NCBI Taxonomy" id="72548"/>
    <lineage>
        <taxon>Eukaryota</taxon>
        <taxon>Haptista</taxon>
        <taxon>Haptophyta</taxon>
        <taxon>Prymnesiophyceae</taxon>
        <taxon>Prymnesiales</taxon>
        <taxon>Prymnesiaceae</taxon>
        <taxon>Prymnesium</taxon>
    </lineage>
</organism>
<dbReference type="AlphaFoldDB" id="A0A6V4T2Q5"/>
<gene>
    <name evidence="3" type="ORF">CPOL0286_LOCUS816</name>
</gene>
<reference evidence="3" key="1">
    <citation type="submission" date="2021-01" db="EMBL/GenBank/DDBJ databases">
        <authorList>
            <person name="Corre E."/>
            <person name="Pelletier E."/>
            <person name="Niang G."/>
            <person name="Scheremetjew M."/>
            <person name="Finn R."/>
            <person name="Kale V."/>
            <person name="Holt S."/>
            <person name="Cochrane G."/>
            <person name="Meng A."/>
            <person name="Brown T."/>
            <person name="Cohen L."/>
        </authorList>
    </citation>
    <scope>NUCLEOTIDE SEQUENCE</scope>
    <source>
        <strain evidence="3">UIO037</strain>
    </source>
</reference>
<feature type="coiled-coil region" evidence="1">
    <location>
        <begin position="44"/>
        <end position="85"/>
    </location>
</feature>
<accession>A0A6V4T2Q5</accession>
<evidence type="ECO:0000256" key="1">
    <source>
        <dbReference type="SAM" id="Coils"/>
    </source>
</evidence>
<protein>
    <submittedName>
        <fullName evidence="3">Uncharacterized protein</fullName>
    </submittedName>
</protein>
<feature type="region of interest" description="Disordered" evidence="2">
    <location>
        <begin position="1"/>
        <end position="20"/>
    </location>
</feature>
<dbReference type="EMBL" id="HBKO01001644">
    <property type="protein sequence ID" value="CAE2195463.1"/>
    <property type="molecule type" value="Transcribed_RNA"/>
</dbReference>
<evidence type="ECO:0000313" key="3">
    <source>
        <dbReference type="EMBL" id="CAE2195463.1"/>
    </source>
</evidence>
<evidence type="ECO:0000256" key="2">
    <source>
        <dbReference type="SAM" id="MobiDB-lite"/>
    </source>
</evidence>
<feature type="compositionally biased region" description="Polar residues" evidence="2">
    <location>
        <begin position="1"/>
        <end position="14"/>
    </location>
</feature>
<proteinExistence type="predicted"/>